<accession>M3YH94</accession>
<evidence type="ECO:0000313" key="1">
    <source>
        <dbReference type="Ensembl" id="ENSMPUP00000010701.1"/>
    </source>
</evidence>
<dbReference type="Ensembl" id="ENSMPUT00000010880.1">
    <property type="protein sequence ID" value="ENSMPUP00000010701.1"/>
    <property type="gene ID" value="ENSMPUG00000010789.1"/>
</dbReference>
<organism evidence="1">
    <name type="scientific">Mustela putorius furo</name>
    <name type="common">European domestic ferret</name>
    <name type="synonym">Mustela furo</name>
    <dbReference type="NCBI Taxonomy" id="9669"/>
    <lineage>
        <taxon>Eukaryota</taxon>
        <taxon>Metazoa</taxon>
        <taxon>Chordata</taxon>
        <taxon>Craniata</taxon>
        <taxon>Vertebrata</taxon>
        <taxon>Euteleostomi</taxon>
        <taxon>Mammalia</taxon>
        <taxon>Eutheria</taxon>
        <taxon>Laurasiatheria</taxon>
        <taxon>Carnivora</taxon>
        <taxon>Caniformia</taxon>
        <taxon>Musteloidea</taxon>
        <taxon>Mustelidae</taxon>
        <taxon>Mustelinae</taxon>
        <taxon>Mustela</taxon>
    </lineage>
</organism>
<dbReference type="HOGENOM" id="CLU_2312550_0_0_1"/>
<proteinExistence type="predicted"/>
<reference evidence="1" key="1">
    <citation type="submission" date="2024-06" db="UniProtKB">
        <authorList>
            <consortium name="Ensembl"/>
        </authorList>
    </citation>
    <scope>IDENTIFICATION</scope>
</reference>
<sequence length="100" mass="10556">NTTPGEVGTRQDLLKALSGDVSGLRRREARKVALGGGQHSRSFEDEHLRGSECQGTAGVKGFYLFIGERAGAGGGAEGAGQEWRVWSPTQDSIPGPEIMT</sequence>
<dbReference type="EMBL" id="AEYP01087467">
    <property type="status" value="NOT_ANNOTATED_CDS"/>
    <property type="molecule type" value="Genomic_DNA"/>
</dbReference>
<protein>
    <submittedName>
        <fullName evidence="1">Uncharacterized protein</fullName>
    </submittedName>
</protein>
<name>M3YH94_MUSPF</name>
<dbReference type="InParanoid" id="M3YH94"/>
<dbReference type="AlphaFoldDB" id="M3YH94"/>